<comment type="caution">
    <text evidence="1">The sequence shown here is derived from an EMBL/GenBank/DDBJ whole genome shotgun (WGS) entry which is preliminary data.</text>
</comment>
<protein>
    <submittedName>
        <fullName evidence="1">Uncharacterized protein</fullName>
    </submittedName>
</protein>
<dbReference type="EMBL" id="ADBJ01000044">
    <property type="protein sequence ID" value="EFA76754.1"/>
    <property type="molecule type" value="Genomic_DNA"/>
</dbReference>
<accession>D3BN94</accession>
<sequence length="223" mass="24844">MNQMIIIIMMIYCDEEYTAPEILPLNGNALSLIAQSLHNNTVTQSLHINGYEGYLRMSFQPNIGDGEAAHLANMLSKNKSITLLNLNINEISDTGAKAIAFALKTNTTLKYLSLSNNFIGKEGLVALSDAIEENRTLDFIDVSNQLYKSRNIINLVHTNIERTLIGLLEDTLRRKCELIGISTPLDIDRSMSFGKFNHINSVYAFIIKTIHVKGIDLNIVLSS</sequence>
<dbReference type="SUPFAM" id="SSF52047">
    <property type="entry name" value="RNI-like"/>
    <property type="match status" value="1"/>
</dbReference>
<dbReference type="RefSeq" id="XP_020428886.1">
    <property type="nucleotide sequence ID" value="XM_020580299.1"/>
</dbReference>
<dbReference type="InParanoid" id="D3BN94"/>
<dbReference type="InterPro" id="IPR001611">
    <property type="entry name" value="Leu-rich_rpt"/>
</dbReference>
<dbReference type="AlphaFoldDB" id="D3BN94"/>
<evidence type="ECO:0000313" key="2">
    <source>
        <dbReference type="Proteomes" id="UP000001396"/>
    </source>
</evidence>
<dbReference type="GeneID" id="31364980"/>
<dbReference type="InterPro" id="IPR052394">
    <property type="entry name" value="LRR-containing"/>
</dbReference>
<dbReference type="PANTHER" id="PTHR24114:SF2">
    <property type="entry name" value="F-BOX DOMAIN-CONTAINING PROTEIN-RELATED"/>
    <property type="match status" value="1"/>
</dbReference>
<evidence type="ECO:0000313" key="1">
    <source>
        <dbReference type="EMBL" id="EFA76754.1"/>
    </source>
</evidence>
<dbReference type="Proteomes" id="UP000001396">
    <property type="component" value="Unassembled WGS sequence"/>
</dbReference>
<proteinExistence type="predicted"/>
<name>D3BN94_HETP5</name>
<dbReference type="InterPro" id="IPR032675">
    <property type="entry name" value="LRR_dom_sf"/>
</dbReference>
<keyword evidence="2" id="KW-1185">Reference proteome</keyword>
<reference evidence="1 2" key="1">
    <citation type="journal article" date="2011" name="Genome Res.">
        <title>Phylogeny-wide analysis of social amoeba genomes highlights ancient origins for complex intercellular communication.</title>
        <authorList>
            <person name="Heidel A.J."/>
            <person name="Lawal H.M."/>
            <person name="Felder M."/>
            <person name="Schilde C."/>
            <person name="Helps N.R."/>
            <person name="Tunggal B."/>
            <person name="Rivero F."/>
            <person name="John U."/>
            <person name="Schleicher M."/>
            <person name="Eichinger L."/>
            <person name="Platzer M."/>
            <person name="Noegel A.A."/>
            <person name="Schaap P."/>
            <person name="Gloeckner G."/>
        </authorList>
    </citation>
    <scope>NUCLEOTIDE SEQUENCE [LARGE SCALE GENOMIC DNA]</scope>
    <source>
        <strain evidence="2">ATCC 26659 / Pp 5 / PN500</strain>
    </source>
</reference>
<gene>
    <name evidence="1" type="ORF">PPL_09505</name>
</gene>
<dbReference type="Gene3D" id="3.80.10.10">
    <property type="entry name" value="Ribonuclease Inhibitor"/>
    <property type="match status" value="1"/>
</dbReference>
<dbReference type="PANTHER" id="PTHR24114">
    <property type="entry name" value="LEUCINE RICH REPEAT FAMILY PROTEIN"/>
    <property type="match status" value="1"/>
</dbReference>
<dbReference type="STRING" id="670386.D3BN94"/>
<dbReference type="Pfam" id="PF13516">
    <property type="entry name" value="LRR_6"/>
    <property type="match status" value="2"/>
</dbReference>
<dbReference type="SMART" id="SM00368">
    <property type="entry name" value="LRR_RI"/>
    <property type="match status" value="2"/>
</dbReference>
<organism evidence="1 2">
    <name type="scientific">Heterostelium pallidum (strain ATCC 26659 / Pp 5 / PN500)</name>
    <name type="common">Cellular slime mold</name>
    <name type="synonym">Polysphondylium pallidum</name>
    <dbReference type="NCBI Taxonomy" id="670386"/>
    <lineage>
        <taxon>Eukaryota</taxon>
        <taxon>Amoebozoa</taxon>
        <taxon>Evosea</taxon>
        <taxon>Eumycetozoa</taxon>
        <taxon>Dictyostelia</taxon>
        <taxon>Acytosteliales</taxon>
        <taxon>Acytosteliaceae</taxon>
        <taxon>Heterostelium</taxon>
    </lineage>
</organism>